<evidence type="ECO:0000313" key="6">
    <source>
        <dbReference type="Proteomes" id="UP000198145"/>
    </source>
</evidence>
<evidence type="ECO:0000256" key="2">
    <source>
        <dbReference type="ARBA" id="ARBA00022797"/>
    </source>
</evidence>
<organism evidence="5 6">
    <name type="scientific">Pseudomonas nitroreducens</name>
    <dbReference type="NCBI Taxonomy" id="46680"/>
    <lineage>
        <taxon>Bacteria</taxon>
        <taxon>Pseudomonadati</taxon>
        <taxon>Pseudomonadota</taxon>
        <taxon>Gammaproteobacteria</taxon>
        <taxon>Pseudomonadales</taxon>
        <taxon>Pseudomonadaceae</taxon>
        <taxon>Pseudomonas</taxon>
    </lineage>
</organism>
<dbReference type="Proteomes" id="UP000198145">
    <property type="component" value="Unassembled WGS sequence"/>
</dbReference>
<dbReference type="PANTHER" id="PTHR30143">
    <property type="entry name" value="ACID HYDRATASE"/>
    <property type="match status" value="1"/>
</dbReference>
<protein>
    <submittedName>
        <fullName evidence="5">2-keto-4-pentenoate hydratase</fullName>
    </submittedName>
</protein>
<dbReference type="InterPro" id="IPR011234">
    <property type="entry name" value="Fumarylacetoacetase-like_C"/>
</dbReference>
<comment type="similarity">
    <text evidence="1">Belongs to the hydratase/decarboxylase family.</text>
</comment>
<dbReference type="STRING" id="46680.GCA_000807755_05505"/>
<sequence>MTTDNLHAAARALTDARASRTPIAAPAAHFGLTGLDDAYRVQSLGIDLALAGGERLAGAKAGLISPAMQVALKVGEPVYGRLLAGLRCQSGACIARERLLQPRIEAELALLIGRDLPPGELDLATFRACIAGAVAAIEINDTAVANWQIGLLDSVADNLCAGLYLTGDQPVALEKLEDAALAVQLLRNGAPAFPPTQTSLVAMLDIGLWLAQRMARLDVPLKSGDVLLCGALAPMSPVAPGDVVELEIEGLGRVGCSFER</sequence>
<dbReference type="Gene3D" id="3.90.850.10">
    <property type="entry name" value="Fumarylacetoacetase-like, C-terminal domain"/>
    <property type="match status" value="1"/>
</dbReference>
<dbReference type="PANTHER" id="PTHR30143:SF0">
    <property type="entry name" value="2-KETO-4-PENTENOATE HYDRATASE"/>
    <property type="match status" value="1"/>
</dbReference>
<dbReference type="GO" id="GO:0005737">
    <property type="term" value="C:cytoplasm"/>
    <property type="evidence" value="ECO:0007669"/>
    <property type="project" value="TreeGrafter"/>
</dbReference>
<gene>
    <name evidence="5" type="ORF">CEG18_05895</name>
</gene>
<comment type="caution">
    <text evidence="5">The sequence shown here is derived from an EMBL/GenBank/DDBJ whole genome shotgun (WGS) entry which is preliminary data.</text>
</comment>
<dbReference type="Pfam" id="PF01557">
    <property type="entry name" value="FAA_hydrolase"/>
    <property type="match status" value="1"/>
</dbReference>
<evidence type="ECO:0000256" key="1">
    <source>
        <dbReference type="ARBA" id="ARBA00010715"/>
    </source>
</evidence>
<reference evidence="5 6" key="1">
    <citation type="submission" date="2017-06" db="EMBL/GenBank/DDBJ databases">
        <title>Draft genome of Pseudomonas nitroreducens DF05.</title>
        <authorList>
            <person name="Iyer R."/>
        </authorList>
    </citation>
    <scope>NUCLEOTIDE SEQUENCE [LARGE SCALE GENOMIC DNA]</scope>
    <source>
        <strain evidence="5 6">DF05</strain>
    </source>
</reference>
<name>A0A246FBV5_PSENT</name>
<evidence type="ECO:0000313" key="5">
    <source>
        <dbReference type="EMBL" id="OWP51798.1"/>
    </source>
</evidence>
<evidence type="ECO:0000256" key="3">
    <source>
        <dbReference type="ARBA" id="ARBA00023239"/>
    </source>
</evidence>
<keyword evidence="3" id="KW-0456">Lyase</keyword>
<evidence type="ECO:0000259" key="4">
    <source>
        <dbReference type="Pfam" id="PF01557"/>
    </source>
</evidence>
<feature type="domain" description="Fumarylacetoacetase-like C-terminal" evidence="4">
    <location>
        <begin position="94"/>
        <end position="254"/>
    </location>
</feature>
<dbReference type="RefSeq" id="WP_088416687.1">
    <property type="nucleotide sequence ID" value="NZ_NJBA01000002.1"/>
</dbReference>
<dbReference type="InterPro" id="IPR036663">
    <property type="entry name" value="Fumarylacetoacetase_C_sf"/>
</dbReference>
<dbReference type="GO" id="GO:0008684">
    <property type="term" value="F:2-oxopent-4-enoate hydratase activity"/>
    <property type="evidence" value="ECO:0007669"/>
    <property type="project" value="TreeGrafter"/>
</dbReference>
<dbReference type="InterPro" id="IPR050772">
    <property type="entry name" value="Hydratase-Decarb/MhpD_sf"/>
</dbReference>
<dbReference type="SUPFAM" id="SSF56529">
    <property type="entry name" value="FAH"/>
    <property type="match status" value="1"/>
</dbReference>
<dbReference type="EMBL" id="NJBA01000002">
    <property type="protein sequence ID" value="OWP51798.1"/>
    <property type="molecule type" value="Genomic_DNA"/>
</dbReference>
<dbReference type="AlphaFoldDB" id="A0A246FBV5"/>
<accession>A0A246FBV5</accession>
<proteinExistence type="inferred from homology"/>
<keyword evidence="2" id="KW-0058">Aromatic hydrocarbons catabolism</keyword>